<keyword evidence="2" id="KW-1185">Reference proteome</keyword>
<comment type="caution">
    <text evidence="1">The sequence shown here is derived from an EMBL/GenBank/DDBJ whole genome shotgun (WGS) entry which is preliminary data.</text>
</comment>
<gene>
    <name evidence="1" type="ORF">C5N92_01320</name>
</gene>
<dbReference type="EMBL" id="PTPX01000002">
    <property type="protein sequence ID" value="RAL19663.1"/>
    <property type="molecule type" value="Genomic_DNA"/>
</dbReference>
<dbReference type="AlphaFoldDB" id="A0A328BZV4"/>
<reference evidence="2" key="1">
    <citation type="submission" date="2018-02" db="EMBL/GenBank/DDBJ databases">
        <title>Glaesserella australis sp. nov., isolated from the lungs of pigs.</title>
        <authorList>
            <person name="Turni C."/>
            <person name="Christensen H."/>
        </authorList>
    </citation>
    <scope>NUCLEOTIDE SEQUENCE [LARGE SCALE GENOMIC DNA]</scope>
    <source>
        <strain evidence="2">HS4635</strain>
    </source>
</reference>
<protein>
    <submittedName>
        <fullName evidence="1">Uncharacterized protein</fullName>
    </submittedName>
</protein>
<organism evidence="1 2">
    <name type="scientific">Glaesserella australis</name>
    <dbReference type="NCBI Taxonomy" id="2094024"/>
    <lineage>
        <taxon>Bacteria</taxon>
        <taxon>Pseudomonadati</taxon>
        <taxon>Pseudomonadota</taxon>
        <taxon>Gammaproteobacteria</taxon>
        <taxon>Pasteurellales</taxon>
        <taxon>Pasteurellaceae</taxon>
        <taxon>Glaesserella</taxon>
    </lineage>
</organism>
<dbReference type="OrthoDB" id="5688655at2"/>
<proteinExistence type="predicted"/>
<sequence>MPRVIVDTDFIIHKEDEQWSDDEIQMIEQFQPNAYQGNISNETFHQMAERLAQGDQRAWELLDDQHSIQ</sequence>
<accession>A0A328BZV4</accession>
<dbReference type="RefSeq" id="WP_111749081.1">
    <property type="nucleotide sequence ID" value="NZ_PTPX01000002.1"/>
</dbReference>
<name>A0A328BZV4_9PAST</name>
<evidence type="ECO:0000313" key="1">
    <source>
        <dbReference type="EMBL" id="RAL19663.1"/>
    </source>
</evidence>
<dbReference type="Proteomes" id="UP000248689">
    <property type="component" value="Unassembled WGS sequence"/>
</dbReference>
<evidence type="ECO:0000313" key="2">
    <source>
        <dbReference type="Proteomes" id="UP000248689"/>
    </source>
</evidence>